<feature type="binding site" evidence="12">
    <location>
        <position position="142"/>
    </location>
    <ligand>
        <name>substrate</name>
    </ligand>
</feature>
<dbReference type="CDD" id="cd01174">
    <property type="entry name" value="ribokinase"/>
    <property type="match status" value="1"/>
</dbReference>
<comment type="pathway">
    <text evidence="12">Carbohydrate metabolism; D-ribose degradation; D-ribose 5-phosphate from beta-D-ribopyranose: step 2/2.</text>
</comment>
<dbReference type="Gene3D" id="3.40.1190.20">
    <property type="match status" value="1"/>
</dbReference>
<dbReference type="GO" id="GO:0004747">
    <property type="term" value="F:ribokinase activity"/>
    <property type="evidence" value="ECO:0007669"/>
    <property type="project" value="UniProtKB-EC"/>
</dbReference>
<dbReference type="HAMAP" id="MF_01987">
    <property type="entry name" value="Ribokinase"/>
    <property type="match status" value="1"/>
</dbReference>
<feature type="binding site" evidence="12">
    <location>
        <position position="248"/>
    </location>
    <ligand>
        <name>K(+)</name>
        <dbReference type="ChEBI" id="CHEBI:29103"/>
    </ligand>
</feature>
<feature type="binding site" evidence="12">
    <location>
        <begin position="42"/>
        <end position="46"/>
    </location>
    <ligand>
        <name>substrate</name>
    </ligand>
</feature>
<dbReference type="PANTHER" id="PTHR10584">
    <property type="entry name" value="SUGAR KINASE"/>
    <property type="match status" value="1"/>
</dbReference>
<dbReference type="EC" id="2.7.1.15" evidence="2 12"/>
<evidence type="ECO:0000256" key="1">
    <source>
        <dbReference type="ARBA" id="ARBA00005380"/>
    </source>
</evidence>
<accession>A0ABW0R4R6</accession>
<dbReference type="InterPro" id="IPR011611">
    <property type="entry name" value="PfkB_dom"/>
</dbReference>
<comment type="function">
    <text evidence="12">Catalyzes the phosphorylation of ribose at O-5 in a reaction requiring ATP and magnesium. The resulting D-ribose-5-phosphate can then be used either for sythesis of nucleotides, histidine, and tryptophan, or as a component of the pentose phosphate pathway.</text>
</comment>
<dbReference type="InterPro" id="IPR002173">
    <property type="entry name" value="Carboh/pur_kinase_PfkB_CS"/>
</dbReference>
<keyword evidence="11 12" id="KW-0119">Carbohydrate metabolism</keyword>
<evidence type="ECO:0000313" key="15">
    <source>
        <dbReference type="Proteomes" id="UP001596108"/>
    </source>
</evidence>
<dbReference type="EMBL" id="JBHSNC010000054">
    <property type="protein sequence ID" value="MFC5531484.1"/>
    <property type="molecule type" value="Genomic_DNA"/>
</dbReference>
<feature type="binding site" evidence="12">
    <location>
        <begin position="253"/>
        <end position="254"/>
    </location>
    <ligand>
        <name>ATP</name>
        <dbReference type="ChEBI" id="CHEBI:30616"/>
    </ligand>
</feature>
<comment type="caution">
    <text evidence="12">Lacks conserved residue(s) required for the propagation of feature annotation.</text>
</comment>
<feature type="active site" description="Proton acceptor" evidence="12">
    <location>
        <position position="254"/>
    </location>
</feature>
<dbReference type="Proteomes" id="UP001596108">
    <property type="component" value="Unassembled WGS sequence"/>
</dbReference>
<reference evidence="15" key="1">
    <citation type="journal article" date="2019" name="Int. J. Syst. Evol. Microbiol.">
        <title>The Global Catalogue of Microorganisms (GCM) 10K type strain sequencing project: providing services to taxonomists for standard genome sequencing and annotation.</title>
        <authorList>
            <consortium name="The Broad Institute Genomics Platform"/>
            <consortium name="The Broad Institute Genome Sequencing Center for Infectious Disease"/>
            <person name="Wu L."/>
            <person name="Ma J."/>
        </authorList>
    </citation>
    <scope>NUCLEOTIDE SEQUENCE [LARGE SCALE GENOMIC DNA]</scope>
    <source>
        <strain evidence="15">CGMCC 1.18578</strain>
    </source>
</reference>
<keyword evidence="8 12" id="KW-0067">ATP-binding</keyword>
<keyword evidence="7 12" id="KW-0418">Kinase</keyword>
<comment type="similarity">
    <text evidence="1">Belongs to the carbohydrate kinase pfkB family.</text>
</comment>
<evidence type="ECO:0000256" key="7">
    <source>
        <dbReference type="ARBA" id="ARBA00022777"/>
    </source>
</evidence>
<dbReference type="PRINTS" id="PR00990">
    <property type="entry name" value="RIBOKINASE"/>
</dbReference>
<feature type="binding site" evidence="12">
    <location>
        <position position="186"/>
    </location>
    <ligand>
        <name>ATP</name>
        <dbReference type="ChEBI" id="CHEBI:30616"/>
    </ligand>
</feature>
<dbReference type="InterPro" id="IPR011877">
    <property type="entry name" value="Ribokinase"/>
</dbReference>
<feature type="binding site" evidence="12">
    <location>
        <position position="284"/>
    </location>
    <ligand>
        <name>K(+)</name>
        <dbReference type="ChEBI" id="CHEBI:29103"/>
    </ligand>
</feature>
<feature type="binding site" evidence="12">
    <location>
        <position position="254"/>
    </location>
    <ligand>
        <name>substrate</name>
    </ligand>
</feature>
<comment type="similarity">
    <text evidence="12">Belongs to the carbohydrate kinase PfkB family. Ribokinase subfamily.</text>
</comment>
<comment type="caution">
    <text evidence="14">The sequence shown here is derived from an EMBL/GenBank/DDBJ whole genome shotgun (WGS) entry which is preliminary data.</text>
</comment>
<protein>
    <recommendedName>
        <fullName evidence="3 12">Ribokinase</fullName>
        <shortName evidence="12">RK</shortName>
        <ecNumber evidence="2 12">2.7.1.15</ecNumber>
    </recommendedName>
</protein>
<evidence type="ECO:0000256" key="6">
    <source>
        <dbReference type="ARBA" id="ARBA00022741"/>
    </source>
</evidence>
<dbReference type="NCBIfam" id="TIGR02152">
    <property type="entry name" value="D_ribokin_bact"/>
    <property type="match status" value="1"/>
</dbReference>
<feature type="binding site" evidence="12">
    <location>
        <position position="289"/>
    </location>
    <ligand>
        <name>K(+)</name>
        <dbReference type="ChEBI" id="CHEBI:29103"/>
    </ligand>
</feature>
<comment type="cofactor">
    <cofactor evidence="12">
        <name>Mg(2+)</name>
        <dbReference type="ChEBI" id="CHEBI:18420"/>
    </cofactor>
    <text evidence="12">Requires a divalent cation, most likely magnesium in vivo, as an electrophilic catalyst to aid phosphoryl group transfer. It is the chelate of the metal and the nucleotide that is the actual substrate.</text>
</comment>
<dbReference type="RefSeq" id="WP_378113446.1">
    <property type="nucleotide sequence ID" value="NZ_JBHSNC010000054.1"/>
</dbReference>
<dbReference type="InterPro" id="IPR029056">
    <property type="entry name" value="Ribokinase-like"/>
</dbReference>
<dbReference type="PROSITE" id="PS00583">
    <property type="entry name" value="PFKB_KINASES_1"/>
    <property type="match status" value="1"/>
</dbReference>
<comment type="catalytic activity">
    <reaction evidence="12">
        <text>D-ribose + ATP = D-ribose 5-phosphate + ADP + H(+)</text>
        <dbReference type="Rhea" id="RHEA:13697"/>
        <dbReference type="ChEBI" id="CHEBI:15378"/>
        <dbReference type="ChEBI" id="CHEBI:30616"/>
        <dbReference type="ChEBI" id="CHEBI:47013"/>
        <dbReference type="ChEBI" id="CHEBI:78346"/>
        <dbReference type="ChEBI" id="CHEBI:456216"/>
        <dbReference type="EC" id="2.7.1.15"/>
    </reaction>
</comment>
<keyword evidence="5 12" id="KW-0479">Metal-binding</keyword>
<feature type="binding site" evidence="12">
    <location>
        <position position="287"/>
    </location>
    <ligand>
        <name>K(+)</name>
        <dbReference type="ChEBI" id="CHEBI:29103"/>
    </ligand>
</feature>
<evidence type="ECO:0000256" key="5">
    <source>
        <dbReference type="ARBA" id="ARBA00022723"/>
    </source>
</evidence>
<evidence type="ECO:0000256" key="3">
    <source>
        <dbReference type="ARBA" id="ARBA00016943"/>
    </source>
</evidence>
<feature type="binding site" evidence="12">
    <location>
        <position position="250"/>
    </location>
    <ligand>
        <name>K(+)</name>
        <dbReference type="ChEBI" id="CHEBI:29103"/>
    </ligand>
</feature>
<proteinExistence type="inferred from homology"/>
<evidence type="ECO:0000256" key="9">
    <source>
        <dbReference type="ARBA" id="ARBA00022842"/>
    </source>
</evidence>
<evidence type="ECO:0000256" key="11">
    <source>
        <dbReference type="ARBA" id="ARBA00023277"/>
    </source>
</evidence>
<sequence>MSKQPKIAVIGSLNMDIVVEVDTPPQAGETKFGSSVRFVPGGKGANQAYALAKLGANTTMVGAVGQDAFGDQIIGAMRQAGVHMDSVKRVAEAPTGVASILLAEQDNRIIVIPGANGLCMPSDVDANIDVIANADVVLVQLEIPMETVIHAVRAAKRLGKTVIVNPAPARALPETLLREIDYLTPNQIELGVVGGNVAAEEDVVEAMRGLQRQGVRNVVTTLGAKGCAFVDENGESGFVAGYKVDVVDTTGAGDAFNAGLAYAIASGSELPDAVRFAGKVAALSVTKFGAQGGMPDLRSVLDFRG</sequence>
<feature type="domain" description="Carbohydrate kinase PfkB" evidence="13">
    <location>
        <begin position="5"/>
        <end position="296"/>
    </location>
</feature>
<evidence type="ECO:0000256" key="2">
    <source>
        <dbReference type="ARBA" id="ARBA00012035"/>
    </source>
</evidence>
<name>A0ABW0R4R6_9BACL</name>
<dbReference type="InterPro" id="IPR002139">
    <property type="entry name" value="Ribo/fructo_kinase"/>
</dbReference>
<keyword evidence="12" id="KW-0963">Cytoplasm</keyword>
<evidence type="ECO:0000313" key="14">
    <source>
        <dbReference type="EMBL" id="MFC5531484.1"/>
    </source>
</evidence>
<dbReference type="PROSITE" id="PS00584">
    <property type="entry name" value="PFKB_KINASES_2"/>
    <property type="match status" value="1"/>
</dbReference>
<comment type="subunit">
    <text evidence="12">Homodimer.</text>
</comment>
<dbReference type="SUPFAM" id="SSF53613">
    <property type="entry name" value="Ribokinase-like"/>
    <property type="match status" value="1"/>
</dbReference>
<evidence type="ECO:0000256" key="8">
    <source>
        <dbReference type="ARBA" id="ARBA00022840"/>
    </source>
</evidence>
<evidence type="ECO:0000256" key="12">
    <source>
        <dbReference type="HAMAP-Rule" id="MF_01987"/>
    </source>
</evidence>
<organism evidence="14 15">
    <name type="scientific">Cohnella yongneupensis</name>
    <dbReference type="NCBI Taxonomy" id="425006"/>
    <lineage>
        <taxon>Bacteria</taxon>
        <taxon>Bacillati</taxon>
        <taxon>Bacillota</taxon>
        <taxon>Bacilli</taxon>
        <taxon>Bacillales</taxon>
        <taxon>Paenibacillaceae</taxon>
        <taxon>Cohnella</taxon>
    </lineage>
</organism>
<keyword evidence="15" id="KW-1185">Reference proteome</keyword>
<keyword evidence="9 12" id="KW-0460">Magnesium</keyword>
<feature type="binding site" evidence="12">
    <location>
        <begin position="221"/>
        <end position="226"/>
    </location>
    <ligand>
        <name>ATP</name>
        <dbReference type="ChEBI" id="CHEBI:30616"/>
    </ligand>
</feature>
<evidence type="ECO:0000259" key="13">
    <source>
        <dbReference type="Pfam" id="PF00294"/>
    </source>
</evidence>
<dbReference type="Pfam" id="PF00294">
    <property type="entry name" value="PfkB"/>
    <property type="match status" value="1"/>
</dbReference>
<keyword evidence="10 12" id="KW-0630">Potassium</keyword>
<feature type="binding site" evidence="12">
    <location>
        <begin position="14"/>
        <end position="16"/>
    </location>
    <ligand>
        <name>substrate</name>
    </ligand>
</feature>
<evidence type="ECO:0000256" key="10">
    <source>
        <dbReference type="ARBA" id="ARBA00022958"/>
    </source>
</evidence>
<gene>
    <name evidence="12 14" type="primary">rbsK</name>
    <name evidence="14" type="ORF">ACFPQ4_18855</name>
</gene>
<evidence type="ECO:0000256" key="4">
    <source>
        <dbReference type="ARBA" id="ARBA00022679"/>
    </source>
</evidence>
<comment type="activity regulation">
    <text evidence="12">Activated by a monovalent cation that binds near, but not in, the active site. The most likely occupant of the site in vivo is potassium. Ion binding induces a conformational change that may alter substrate affinity.</text>
</comment>
<keyword evidence="6 12" id="KW-0547">Nucleotide-binding</keyword>
<dbReference type="PANTHER" id="PTHR10584:SF166">
    <property type="entry name" value="RIBOKINASE"/>
    <property type="match status" value="1"/>
</dbReference>
<comment type="subcellular location">
    <subcellularLocation>
        <location evidence="12">Cytoplasm</location>
    </subcellularLocation>
</comment>
<keyword evidence="4 12" id="KW-0808">Transferase</keyword>